<keyword evidence="11" id="KW-1185">Reference proteome</keyword>
<evidence type="ECO:0000256" key="3">
    <source>
        <dbReference type="ARBA" id="ARBA00022723"/>
    </source>
</evidence>
<dbReference type="Gene3D" id="2.70.70.10">
    <property type="entry name" value="Glucose Permease (Domain IIA)"/>
    <property type="match status" value="1"/>
</dbReference>
<keyword evidence="4" id="KW-0378">Hydrolase</keyword>
<evidence type="ECO:0000259" key="8">
    <source>
        <dbReference type="Pfam" id="PF01551"/>
    </source>
</evidence>
<dbReference type="GO" id="GO:0006508">
    <property type="term" value="P:proteolysis"/>
    <property type="evidence" value="ECO:0007669"/>
    <property type="project" value="UniProtKB-KW"/>
</dbReference>
<dbReference type="EMBL" id="CP042906">
    <property type="protein sequence ID" value="QEX16714.1"/>
    <property type="molecule type" value="Genomic_DNA"/>
</dbReference>
<evidence type="ECO:0000256" key="2">
    <source>
        <dbReference type="ARBA" id="ARBA00022670"/>
    </source>
</evidence>
<dbReference type="CDD" id="cd12797">
    <property type="entry name" value="M23_peptidase"/>
    <property type="match status" value="1"/>
</dbReference>
<dbReference type="PANTHER" id="PTHR21666">
    <property type="entry name" value="PEPTIDASE-RELATED"/>
    <property type="match status" value="1"/>
</dbReference>
<accession>A0A5J6MGV2</accession>
<dbReference type="GO" id="GO:0004222">
    <property type="term" value="F:metalloendopeptidase activity"/>
    <property type="evidence" value="ECO:0007669"/>
    <property type="project" value="TreeGrafter"/>
</dbReference>
<evidence type="ECO:0000313" key="11">
    <source>
        <dbReference type="Proteomes" id="UP000326202"/>
    </source>
</evidence>
<evidence type="ECO:0000256" key="5">
    <source>
        <dbReference type="ARBA" id="ARBA00022833"/>
    </source>
</evidence>
<keyword evidence="2" id="KW-0645">Protease</keyword>
<name>A0A5J6MGV2_9PROT</name>
<keyword evidence="3" id="KW-0479">Metal-binding</keyword>
<dbReference type="Pfam" id="PF19353">
    <property type="entry name" value="DUF5930"/>
    <property type="match status" value="1"/>
</dbReference>
<dbReference type="InterPro" id="IPR016047">
    <property type="entry name" value="M23ase_b-sheet_dom"/>
</dbReference>
<dbReference type="InterPro" id="IPR050570">
    <property type="entry name" value="Cell_wall_metabolism_enzyme"/>
</dbReference>
<dbReference type="InterPro" id="IPR011055">
    <property type="entry name" value="Dup_hybrid_motif"/>
</dbReference>
<dbReference type="AlphaFoldDB" id="A0A5J6MGV2"/>
<proteinExistence type="predicted"/>
<dbReference type="SUPFAM" id="SSF51261">
    <property type="entry name" value="Duplicated hybrid motif"/>
    <property type="match status" value="1"/>
</dbReference>
<gene>
    <name evidence="10" type="ORF">FRZ44_20090</name>
</gene>
<reference evidence="10 11" key="1">
    <citation type="submission" date="2019-08" db="EMBL/GenBank/DDBJ databases">
        <title>Hyperibacter terrae gen. nov., sp. nov. and Hyperibacter viscosus sp. nov., two new members in the family Rhodospirillaceae isolated from the rhizosphere of Hypericum perforatum.</title>
        <authorList>
            <person name="Noviana Z."/>
        </authorList>
    </citation>
    <scope>NUCLEOTIDE SEQUENCE [LARGE SCALE GENOMIC DNA]</scope>
    <source>
        <strain evidence="10 11">R5913</strain>
    </source>
</reference>
<evidence type="ECO:0000313" key="10">
    <source>
        <dbReference type="EMBL" id="QEX16714.1"/>
    </source>
</evidence>
<evidence type="ECO:0000256" key="7">
    <source>
        <dbReference type="SAM" id="Coils"/>
    </source>
</evidence>
<evidence type="ECO:0000256" key="1">
    <source>
        <dbReference type="ARBA" id="ARBA00001947"/>
    </source>
</evidence>
<dbReference type="PANTHER" id="PTHR21666:SF288">
    <property type="entry name" value="CELL DIVISION PROTEIN YTFB"/>
    <property type="match status" value="1"/>
</dbReference>
<dbReference type="Gene3D" id="1.10.287.1490">
    <property type="match status" value="1"/>
</dbReference>
<dbReference type="RefSeq" id="WP_191908515.1">
    <property type="nucleotide sequence ID" value="NZ_CP042906.1"/>
</dbReference>
<evidence type="ECO:0000259" key="9">
    <source>
        <dbReference type="Pfam" id="PF19353"/>
    </source>
</evidence>
<keyword evidence="7" id="KW-0175">Coiled coil</keyword>
<feature type="coiled-coil region" evidence="7">
    <location>
        <begin position="142"/>
        <end position="186"/>
    </location>
</feature>
<dbReference type="FunFam" id="2.70.70.10:FF:000006">
    <property type="entry name" value="M23 family peptidase"/>
    <property type="match status" value="1"/>
</dbReference>
<dbReference type="Pfam" id="PF01551">
    <property type="entry name" value="Peptidase_M23"/>
    <property type="match status" value="1"/>
</dbReference>
<organism evidence="10 11">
    <name type="scientific">Hypericibacter terrae</name>
    <dbReference type="NCBI Taxonomy" id="2602015"/>
    <lineage>
        <taxon>Bacteria</taxon>
        <taxon>Pseudomonadati</taxon>
        <taxon>Pseudomonadota</taxon>
        <taxon>Alphaproteobacteria</taxon>
        <taxon>Rhodospirillales</taxon>
        <taxon>Dongiaceae</taxon>
        <taxon>Hypericibacter</taxon>
    </lineage>
</organism>
<comment type="cofactor">
    <cofactor evidence="1">
        <name>Zn(2+)</name>
        <dbReference type="ChEBI" id="CHEBI:29105"/>
    </cofactor>
</comment>
<evidence type="ECO:0000256" key="6">
    <source>
        <dbReference type="ARBA" id="ARBA00023049"/>
    </source>
</evidence>
<sequence>MTREVLIRADGKVTYLTISPGLQKAVALTILAGIVWTTYSSVGMVVNERVIERKNNEVAAAREAYDNLMNGVGSAYDEFAKLVGNLQKSQNELLGLADSELGASRDPAQLAEITQRAAAARQSLGEADAAIRAKLAVFEGDLSSIAAQHQKLNDTIAQLQDELRLADRERSQLQAANAALSAALNDSGEQIASVTTEQERREERVRLLQQAVAALTHDRNALSDRRTQLSDEIKKLEQRLVAYQTSQQSVVENLAARTRTNVDEVLKTVAMTGLDVDKLLSRAGESMPGIGGPFVDLRQVADLNAAESAMLTVASLDDEVDRWDRLQFVLHTLPLAAPLDHFLLSSGFGSRRDPINGRLAVHEGLDFLSELGAPVMATAPGKVVFAGWKGDYGKMVEIDHGLGIHTRYGHLKSITVKVGDEVTYRQQIGALGNTGRSTGPHVHYEVRVDDKAFDPMNFLEAGRYVFKG</sequence>
<feature type="coiled-coil region" evidence="7">
    <location>
        <begin position="219"/>
        <end position="246"/>
    </location>
</feature>
<dbReference type="Proteomes" id="UP000326202">
    <property type="component" value="Chromosome"/>
</dbReference>
<protein>
    <submittedName>
        <fullName evidence="10">Peptidase M23</fullName>
    </submittedName>
</protein>
<dbReference type="KEGG" id="htq:FRZ44_20090"/>
<evidence type="ECO:0000256" key="4">
    <source>
        <dbReference type="ARBA" id="ARBA00022801"/>
    </source>
</evidence>
<keyword evidence="6" id="KW-0482">Metalloprotease</keyword>
<feature type="domain" description="M23ase beta-sheet core" evidence="8">
    <location>
        <begin position="361"/>
        <end position="455"/>
    </location>
</feature>
<keyword evidence="5" id="KW-0862">Zinc</keyword>
<dbReference type="GO" id="GO:0046872">
    <property type="term" value="F:metal ion binding"/>
    <property type="evidence" value="ECO:0007669"/>
    <property type="project" value="UniProtKB-KW"/>
</dbReference>
<feature type="domain" description="DUF5930" evidence="9">
    <location>
        <begin position="114"/>
        <end position="340"/>
    </location>
</feature>
<dbReference type="InterPro" id="IPR045974">
    <property type="entry name" value="DUF5930"/>
</dbReference>